<sequence>MHTRLCLSCVQFGLSTHNMQAGDIIEIVAGRAECEVCDMFYKDDAISTADLARVIAENLDRPRG</sequence>
<reference evidence="1" key="1">
    <citation type="journal article" date="2015" name="Nature">
        <title>Complex archaea that bridge the gap between prokaryotes and eukaryotes.</title>
        <authorList>
            <person name="Spang A."/>
            <person name="Saw J.H."/>
            <person name="Jorgensen S.L."/>
            <person name="Zaremba-Niedzwiedzka K."/>
            <person name="Martijn J."/>
            <person name="Lind A.E."/>
            <person name="van Eijk R."/>
            <person name="Schleper C."/>
            <person name="Guy L."/>
            <person name="Ettema T.J."/>
        </authorList>
    </citation>
    <scope>NUCLEOTIDE SEQUENCE</scope>
</reference>
<gene>
    <name evidence="1" type="ORF">LCGC14_0713540</name>
</gene>
<protein>
    <submittedName>
        <fullName evidence="1">Uncharacterized protein</fullName>
    </submittedName>
</protein>
<evidence type="ECO:0000313" key="1">
    <source>
        <dbReference type="EMBL" id="KKN42413.1"/>
    </source>
</evidence>
<comment type="caution">
    <text evidence="1">The sequence shown here is derived from an EMBL/GenBank/DDBJ whole genome shotgun (WGS) entry which is preliminary data.</text>
</comment>
<proteinExistence type="predicted"/>
<organism evidence="1">
    <name type="scientific">marine sediment metagenome</name>
    <dbReference type="NCBI Taxonomy" id="412755"/>
    <lineage>
        <taxon>unclassified sequences</taxon>
        <taxon>metagenomes</taxon>
        <taxon>ecological metagenomes</taxon>
    </lineage>
</organism>
<accession>A0A0F9TLV5</accession>
<name>A0A0F9TLV5_9ZZZZ</name>
<dbReference type="EMBL" id="LAZR01001582">
    <property type="protein sequence ID" value="KKN42413.1"/>
    <property type="molecule type" value="Genomic_DNA"/>
</dbReference>
<dbReference type="AlphaFoldDB" id="A0A0F9TLV5"/>